<proteinExistence type="predicted"/>
<feature type="region of interest" description="Disordered" evidence="1">
    <location>
        <begin position="28"/>
        <end position="94"/>
    </location>
</feature>
<feature type="compositionally biased region" description="Low complexity" evidence="1">
    <location>
        <begin position="309"/>
        <end position="352"/>
    </location>
</feature>
<evidence type="ECO:0000313" key="6">
    <source>
        <dbReference type="Proteomes" id="UP000516173"/>
    </source>
</evidence>
<evidence type="ECO:0000256" key="3">
    <source>
        <dbReference type="SAM" id="SignalP"/>
    </source>
</evidence>
<evidence type="ECO:0000256" key="1">
    <source>
        <dbReference type="SAM" id="MobiDB-lite"/>
    </source>
</evidence>
<evidence type="ECO:0000256" key="2">
    <source>
        <dbReference type="SAM" id="Phobius"/>
    </source>
</evidence>
<dbReference type="AlphaFoldDB" id="A0A7G1KWC7"/>
<dbReference type="Proteomes" id="UP000516173">
    <property type="component" value="Chromosome"/>
</dbReference>
<evidence type="ECO:0000259" key="4">
    <source>
        <dbReference type="Pfam" id="PF14257"/>
    </source>
</evidence>
<dbReference type="PROSITE" id="PS51257">
    <property type="entry name" value="PROKAR_LIPOPROTEIN"/>
    <property type="match status" value="1"/>
</dbReference>
<keyword evidence="2" id="KW-1133">Transmembrane helix</keyword>
<keyword evidence="3" id="KW-0732">Signal</keyword>
<reference evidence="5 6" key="1">
    <citation type="submission" date="2020-08" db="EMBL/GenBank/DDBJ databases">
        <title>Genome Sequencing of Nocardia wallacei strain FMUON74 and assembly.</title>
        <authorList>
            <person name="Toyokawa M."/>
            <person name="Uesaka K."/>
        </authorList>
    </citation>
    <scope>NUCLEOTIDE SEQUENCE [LARGE SCALE GENOMIC DNA]</scope>
    <source>
        <strain evidence="5 6">FMUON74</strain>
    </source>
</reference>
<feature type="compositionally biased region" description="Low complexity" evidence="1">
    <location>
        <begin position="395"/>
        <end position="436"/>
    </location>
</feature>
<feature type="chain" id="PRO_5039473982" description="DUF4349 domain-containing protein" evidence="3">
    <location>
        <begin position="25"/>
        <end position="508"/>
    </location>
</feature>
<dbReference type="Pfam" id="PF14257">
    <property type="entry name" value="DUF4349"/>
    <property type="match status" value="1"/>
</dbReference>
<dbReference type="EMBL" id="AP023396">
    <property type="protein sequence ID" value="BCK58483.1"/>
    <property type="molecule type" value="Genomic_DNA"/>
</dbReference>
<feature type="signal peptide" evidence="3">
    <location>
        <begin position="1"/>
        <end position="24"/>
    </location>
</feature>
<feature type="region of interest" description="Disordered" evidence="1">
    <location>
        <begin position="380"/>
        <end position="508"/>
    </location>
</feature>
<protein>
    <recommendedName>
        <fullName evidence="4">DUF4349 domain-containing protein</fullName>
    </recommendedName>
</protein>
<dbReference type="KEGG" id="nwl:NWFMUON74_62550"/>
<accession>A0A7G1KWC7</accession>
<dbReference type="InterPro" id="IPR025645">
    <property type="entry name" value="DUF4349"/>
</dbReference>
<feature type="domain" description="DUF4349" evidence="4">
    <location>
        <begin position="78"/>
        <end position="284"/>
    </location>
</feature>
<feature type="transmembrane region" description="Helical" evidence="2">
    <location>
        <begin position="266"/>
        <end position="284"/>
    </location>
</feature>
<feature type="region of interest" description="Disordered" evidence="1">
    <location>
        <begin position="290"/>
        <end position="352"/>
    </location>
</feature>
<organism evidence="5 6">
    <name type="scientific">Nocardia wallacei</name>
    <dbReference type="NCBI Taxonomy" id="480035"/>
    <lineage>
        <taxon>Bacteria</taxon>
        <taxon>Bacillati</taxon>
        <taxon>Actinomycetota</taxon>
        <taxon>Actinomycetes</taxon>
        <taxon>Mycobacteriales</taxon>
        <taxon>Nocardiaceae</taxon>
        <taxon>Nocardia</taxon>
    </lineage>
</organism>
<keyword evidence="6" id="KW-1185">Reference proteome</keyword>
<sequence>MATLRPMRRLAVLPVGLLALALLAGCGGSEHSDSEKGSGARGAPYAATAPSGPPALRESGPASPKQQNSDSADATVERKEIVTGSVDITTDDPIGAAGKVADRVRTLDGRVDSRSEQPGTDTTEPRATLTIRVPADKTDAFVDGLGGIGEVTSVTTERSDVTMQWQDLDARIKALQASVDRLRALVSGAATTADLIAAENALSSRQGELDSLTARKRQLDDEVALSTLTVQLSTDEPPGSKPDNYWNRIVDGWNSLLRALKSTGNALPWLAFLLVLAALAWGVVRLATRRRSPAPHQPPPTRSESERQPATAAAPSPAETTTAERTSGPAQATAAEEVSAPAQAPAAEKASASAEPVVGEGVSASAEPVVCEGVSASAEPVVGEGASASAEPVVGEGASASAEPAAGEGTSSPAQAAAAEKASASAKAVAGEGASSPAKAAVGEGGSAPAETAAGEKVSAPGGDADEKGSGRGKGAAAEEGSPQQAGTAEPGGADAADRRPGGDQAQQ</sequence>
<gene>
    <name evidence="5" type="ORF">NWFMUON74_62550</name>
</gene>
<keyword evidence="2" id="KW-0472">Membrane</keyword>
<evidence type="ECO:0000313" key="5">
    <source>
        <dbReference type="EMBL" id="BCK58483.1"/>
    </source>
</evidence>
<name>A0A7G1KWC7_9NOCA</name>
<keyword evidence="2" id="KW-0812">Transmembrane</keyword>